<evidence type="ECO:0000256" key="1">
    <source>
        <dbReference type="ARBA" id="ARBA00022679"/>
    </source>
</evidence>
<evidence type="ECO:0000256" key="3">
    <source>
        <dbReference type="ARBA" id="ARBA00022777"/>
    </source>
</evidence>
<keyword evidence="7" id="KW-0812">Transmembrane</keyword>
<sequence length="367" mass="39896">MSRSSARVGTLLGQRYQLRQRIGVGAMGIVYEAAPVDAEDVVAIKVLQQHLMDDDAVLARFRREAHATARLSHPHLVQVKDFQCNEDEPPFMVMELLRGQTLRLMLKEQGPLPVARAATLALQTLSALDTAHQAGVIHRDIKPDNLFIVTGDQVKVLDFGVARLLHEDDARSVGAEAGAWVGTPSFMPPEQVRCLPVDARGDVYALGACLFQMVTGRQPIDVADTVALFSAIIERVPPLASELRPDVPEDFARLIARALNKDPAERFATAQEMADALRPWAQVEKAPTLRLVERPPEPEPVAPGLDDDDDEVTQLEAAPMDAQVRAEPEPKPAPVPPTVGRRASWKDHLLVVGATLVGIVVGVALGL</sequence>
<dbReference type="RefSeq" id="WP_083560324.1">
    <property type="nucleotide sequence ID" value="NZ_FOIB01000007.1"/>
</dbReference>
<dbReference type="PANTHER" id="PTHR43289:SF6">
    <property type="entry name" value="SERINE_THREONINE-PROTEIN KINASE NEKL-3"/>
    <property type="match status" value="1"/>
</dbReference>
<dbReference type="InterPro" id="IPR000719">
    <property type="entry name" value="Prot_kinase_dom"/>
</dbReference>
<gene>
    <name evidence="9" type="ORF">SAMN05443572_107128</name>
</gene>
<evidence type="ECO:0000256" key="4">
    <source>
        <dbReference type="ARBA" id="ARBA00022840"/>
    </source>
</evidence>
<dbReference type="Gene3D" id="3.30.200.20">
    <property type="entry name" value="Phosphorylase Kinase, domain 1"/>
    <property type="match status" value="1"/>
</dbReference>
<name>A0ABY1CNY5_MYXFU</name>
<keyword evidence="1" id="KW-0808">Transferase</keyword>
<keyword evidence="7" id="KW-1133">Transmembrane helix</keyword>
<dbReference type="SUPFAM" id="SSF56112">
    <property type="entry name" value="Protein kinase-like (PK-like)"/>
    <property type="match status" value="1"/>
</dbReference>
<dbReference type="EMBL" id="FOIB01000007">
    <property type="protein sequence ID" value="SEU25591.1"/>
    <property type="molecule type" value="Genomic_DNA"/>
</dbReference>
<comment type="caution">
    <text evidence="9">The sequence shown here is derived from an EMBL/GenBank/DDBJ whole genome shotgun (WGS) entry which is preliminary data.</text>
</comment>
<evidence type="ECO:0000256" key="6">
    <source>
        <dbReference type="SAM" id="MobiDB-lite"/>
    </source>
</evidence>
<dbReference type="Proteomes" id="UP000183760">
    <property type="component" value="Unassembled WGS sequence"/>
</dbReference>
<feature type="domain" description="Protein kinase" evidence="8">
    <location>
        <begin position="16"/>
        <end position="281"/>
    </location>
</feature>
<protein>
    <submittedName>
        <fullName evidence="9">Serine/threonine protein kinase</fullName>
    </submittedName>
</protein>
<dbReference type="InterPro" id="IPR008271">
    <property type="entry name" value="Ser/Thr_kinase_AS"/>
</dbReference>
<keyword evidence="10" id="KW-1185">Reference proteome</keyword>
<evidence type="ECO:0000256" key="7">
    <source>
        <dbReference type="SAM" id="Phobius"/>
    </source>
</evidence>
<feature type="binding site" evidence="5">
    <location>
        <position position="45"/>
    </location>
    <ligand>
        <name>ATP</name>
        <dbReference type="ChEBI" id="CHEBI:30616"/>
    </ligand>
</feature>
<dbReference type="PANTHER" id="PTHR43289">
    <property type="entry name" value="MITOGEN-ACTIVATED PROTEIN KINASE KINASE KINASE 20-RELATED"/>
    <property type="match status" value="1"/>
</dbReference>
<evidence type="ECO:0000256" key="5">
    <source>
        <dbReference type="PROSITE-ProRule" id="PRU10141"/>
    </source>
</evidence>
<dbReference type="PROSITE" id="PS00107">
    <property type="entry name" value="PROTEIN_KINASE_ATP"/>
    <property type="match status" value="1"/>
</dbReference>
<dbReference type="PROSITE" id="PS50011">
    <property type="entry name" value="PROTEIN_KINASE_DOM"/>
    <property type="match status" value="1"/>
</dbReference>
<keyword evidence="4 5" id="KW-0067">ATP-binding</keyword>
<keyword evidence="9" id="KW-0723">Serine/threonine-protein kinase</keyword>
<dbReference type="SMART" id="SM00220">
    <property type="entry name" value="S_TKc"/>
    <property type="match status" value="1"/>
</dbReference>
<evidence type="ECO:0000259" key="8">
    <source>
        <dbReference type="PROSITE" id="PS50011"/>
    </source>
</evidence>
<organism evidence="9 10">
    <name type="scientific">Myxococcus fulvus</name>
    <dbReference type="NCBI Taxonomy" id="33"/>
    <lineage>
        <taxon>Bacteria</taxon>
        <taxon>Pseudomonadati</taxon>
        <taxon>Myxococcota</taxon>
        <taxon>Myxococcia</taxon>
        <taxon>Myxococcales</taxon>
        <taxon>Cystobacterineae</taxon>
        <taxon>Myxococcaceae</taxon>
        <taxon>Myxococcus</taxon>
    </lineage>
</organism>
<dbReference type="Pfam" id="PF00069">
    <property type="entry name" value="Pkinase"/>
    <property type="match status" value="1"/>
</dbReference>
<dbReference type="InterPro" id="IPR017441">
    <property type="entry name" value="Protein_kinase_ATP_BS"/>
</dbReference>
<dbReference type="CDD" id="cd14014">
    <property type="entry name" value="STKc_PknB_like"/>
    <property type="match status" value="1"/>
</dbReference>
<proteinExistence type="predicted"/>
<dbReference type="PROSITE" id="PS00108">
    <property type="entry name" value="PROTEIN_KINASE_ST"/>
    <property type="match status" value="1"/>
</dbReference>
<accession>A0ABY1CNY5</accession>
<keyword evidence="3 9" id="KW-0418">Kinase</keyword>
<keyword evidence="2 5" id="KW-0547">Nucleotide-binding</keyword>
<evidence type="ECO:0000256" key="2">
    <source>
        <dbReference type="ARBA" id="ARBA00022741"/>
    </source>
</evidence>
<dbReference type="GO" id="GO:0004674">
    <property type="term" value="F:protein serine/threonine kinase activity"/>
    <property type="evidence" value="ECO:0007669"/>
    <property type="project" value="UniProtKB-KW"/>
</dbReference>
<feature type="transmembrane region" description="Helical" evidence="7">
    <location>
        <begin position="349"/>
        <end position="366"/>
    </location>
</feature>
<evidence type="ECO:0000313" key="9">
    <source>
        <dbReference type="EMBL" id="SEU25591.1"/>
    </source>
</evidence>
<keyword evidence="7" id="KW-0472">Membrane</keyword>
<dbReference type="InterPro" id="IPR011009">
    <property type="entry name" value="Kinase-like_dom_sf"/>
</dbReference>
<evidence type="ECO:0000313" key="10">
    <source>
        <dbReference type="Proteomes" id="UP000183760"/>
    </source>
</evidence>
<dbReference type="Gene3D" id="1.10.510.10">
    <property type="entry name" value="Transferase(Phosphotransferase) domain 1"/>
    <property type="match status" value="1"/>
</dbReference>
<feature type="region of interest" description="Disordered" evidence="6">
    <location>
        <begin position="319"/>
        <end position="340"/>
    </location>
</feature>
<reference evidence="9 10" key="1">
    <citation type="submission" date="2016-10" db="EMBL/GenBank/DDBJ databases">
        <authorList>
            <person name="Varghese N."/>
            <person name="Submissions S."/>
        </authorList>
    </citation>
    <scope>NUCLEOTIDE SEQUENCE [LARGE SCALE GENOMIC DNA]</scope>
    <source>
        <strain evidence="9 10">DSM 16525</strain>
    </source>
</reference>